<comment type="similarity">
    <text evidence="2 13">Belongs to the sodium:solute symporter (SSF) (TC 2.A.21) family.</text>
</comment>
<evidence type="ECO:0000256" key="9">
    <source>
        <dbReference type="ARBA" id="ARBA00023065"/>
    </source>
</evidence>
<dbReference type="InterPro" id="IPR038377">
    <property type="entry name" value="Na/Glc_symporter_sf"/>
</dbReference>
<keyword evidence="3" id="KW-0813">Transport</keyword>
<keyword evidence="11" id="KW-0739">Sodium transport</keyword>
<keyword evidence="7 14" id="KW-1133">Transmembrane helix</keyword>
<comment type="caution">
    <text evidence="15">The sequence shown here is derived from an EMBL/GenBank/DDBJ whole genome shotgun (WGS) entry which is preliminary data.</text>
</comment>
<feature type="transmembrane region" description="Helical" evidence="14">
    <location>
        <begin position="126"/>
        <end position="144"/>
    </location>
</feature>
<protein>
    <submittedName>
        <fullName evidence="15">Sodium:solute symporter</fullName>
    </submittedName>
</protein>
<evidence type="ECO:0000313" key="16">
    <source>
        <dbReference type="Proteomes" id="UP001153387"/>
    </source>
</evidence>
<feature type="transmembrane region" description="Helical" evidence="14">
    <location>
        <begin position="230"/>
        <end position="252"/>
    </location>
</feature>
<dbReference type="PANTHER" id="PTHR48086">
    <property type="entry name" value="SODIUM/PROLINE SYMPORTER-RELATED"/>
    <property type="match status" value="1"/>
</dbReference>
<sequence>MLQANSIQPYVGYIVMVGLGLFMLVIALAVRSSLVRNTHDYIIADRRIGLGFGVGSVIAVWTWAMAVMMSSGQAYTWGLSGLFWFTVPNGIAVMAMVPFALKLRKVIPNGYTITDFIRSRFQNRPALVIAVIGMIFGIFLEIIINLKGAVLLMETIFGIKEIVILAVVILIVTVYSYFGGIWTSAITATVNTLLITVPAAVVTLFVLYKVGGPDVLFESLNKQDPQLLSIFRPEAAASFGITLALGLLASTVADQTFWQKVWAIKPQHVKRTFIWGGAWFYPIPIALGLIGLAALGTGLKLDDIGGDVTAVGPYLVSHLGLPLIIVVLYALLVLNACYSTIDGAFSALTSLVAVDIVKPLWPKLSERRLFAATKLSIVVCALVAAAIVMSGVNFVSLVLTTYAIKTSLLIPLILAIFWPRLTSRGFLWGIVLSIAIGLPVRIAYDELVGTLVIFGISAVVPVIWSLLSKEAPFDYAVLKHTKQLDDAEFFAGSAKGGPVEPSVGSIPQLGREV</sequence>
<evidence type="ECO:0000256" key="7">
    <source>
        <dbReference type="ARBA" id="ARBA00022989"/>
    </source>
</evidence>
<keyword evidence="10 14" id="KW-0472">Membrane</keyword>
<dbReference type="InterPro" id="IPR001734">
    <property type="entry name" value="Na/solute_symporter"/>
</dbReference>
<feature type="transmembrane region" description="Helical" evidence="14">
    <location>
        <begin position="12"/>
        <end position="30"/>
    </location>
</feature>
<dbReference type="GO" id="GO:0015293">
    <property type="term" value="F:symporter activity"/>
    <property type="evidence" value="ECO:0007669"/>
    <property type="project" value="UniProtKB-KW"/>
</dbReference>
<organism evidence="15 16">
    <name type="scientific">Cohnella ginsengisoli</name>
    <dbReference type="NCBI Taxonomy" id="425004"/>
    <lineage>
        <taxon>Bacteria</taxon>
        <taxon>Bacillati</taxon>
        <taxon>Bacillota</taxon>
        <taxon>Bacilli</taxon>
        <taxon>Bacillales</taxon>
        <taxon>Paenibacillaceae</taxon>
        <taxon>Cohnella</taxon>
    </lineage>
</organism>
<dbReference type="GO" id="GO:0005886">
    <property type="term" value="C:plasma membrane"/>
    <property type="evidence" value="ECO:0007669"/>
    <property type="project" value="UniProtKB-SubCell"/>
</dbReference>
<feature type="transmembrane region" description="Helical" evidence="14">
    <location>
        <begin position="190"/>
        <end position="210"/>
    </location>
</feature>
<keyword evidence="4" id="KW-1003">Cell membrane</keyword>
<evidence type="ECO:0000256" key="8">
    <source>
        <dbReference type="ARBA" id="ARBA00023053"/>
    </source>
</evidence>
<dbReference type="PROSITE" id="PS50283">
    <property type="entry name" value="NA_SOLUT_SYMP_3"/>
    <property type="match status" value="1"/>
</dbReference>
<dbReference type="RefSeq" id="WP_277567977.1">
    <property type="nucleotide sequence ID" value="NZ_JAPDHZ010000006.1"/>
</dbReference>
<keyword evidence="9" id="KW-0406">Ion transport</keyword>
<feature type="transmembrane region" description="Helical" evidence="14">
    <location>
        <begin position="81"/>
        <end position="101"/>
    </location>
</feature>
<keyword evidence="5 14" id="KW-0812">Transmembrane</keyword>
<keyword evidence="8" id="KW-0915">Sodium</keyword>
<evidence type="ECO:0000256" key="4">
    <source>
        <dbReference type="ARBA" id="ARBA00022475"/>
    </source>
</evidence>
<evidence type="ECO:0000256" key="3">
    <source>
        <dbReference type="ARBA" id="ARBA00022448"/>
    </source>
</evidence>
<evidence type="ECO:0000256" key="2">
    <source>
        <dbReference type="ARBA" id="ARBA00006434"/>
    </source>
</evidence>
<feature type="transmembrane region" description="Helical" evidence="14">
    <location>
        <begin position="315"/>
        <end position="338"/>
    </location>
</feature>
<proteinExistence type="inferred from homology"/>
<keyword evidence="16" id="KW-1185">Reference proteome</keyword>
<feature type="transmembrane region" description="Helical" evidence="14">
    <location>
        <begin position="273"/>
        <end position="295"/>
    </location>
</feature>
<dbReference type="Gene3D" id="1.20.1730.10">
    <property type="entry name" value="Sodium/glucose cotransporter"/>
    <property type="match status" value="1"/>
</dbReference>
<evidence type="ECO:0000256" key="5">
    <source>
        <dbReference type="ARBA" id="ARBA00022692"/>
    </source>
</evidence>
<feature type="transmembrane region" description="Helical" evidence="14">
    <location>
        <begin position="394"/>
        <end position="418"/>
    </location>
</feature>
<dbReference type="InterPro" id="IPR050277">
    <property type="entry name" value="Sodium:Solute_Symporter"/>
</dbReference>
<evidence type="ECO:0000256" key="10">
    <source>
        <dbReference type="ARBA" id="ARBA00023136"/>
    </source>
</evidence>
<dbReference type="EMBL" id="JAPDHZ010000006">
    <property type="protein sequence ID" value="MDG0794217.1"/>
    <property type="molecule type" value="Genomic_DNA"/>
</dbReference>
<accession>A0A9X4KL45</accession>
<evidence type="ECO:0000256" key="14">
    <source>
        <dbReference type="SAM" id="Phobius"/>
    </source>
</evidence>
<feature type="transmembrane region" description="Helical" evidence="14">
    <location>
        <begin position="369"/>
        <end position="388"/>
    </location>
</feature>
<gene>
    <name evidence="15" type="ORF">OMP38_27805</name>
</gene>
<name>A0A9X4KL45_9BACL</name>
<feature type="transmembrane region" description="Helical" evidence="14">
    <location>
        <begin position="156"/>
        <end position="178"/>
    </location>
</feature>
<evidence type="ECO:0000256" key="12">
    <source>
        <dbReference type="ARBA" id="ARBA00033708"/>
    </source>
</evidence>
<dbReference type="PANTHER" id="PTHR48086:SF3">
    <property type="entry name" value="SODIUM_PROLINE SYMPORTER"/>
    <property type="match status" value="1"/>
</dbReference>
<reference evidence="15 16" key="1">
    <citation type="submission" date="2022-10" db="EMBL/GenBank/DDBJ databases">
        <title>Comparative genomic analysis of Cohnella hashimotonis sp. nov., isolated from the International Space Station.</title>
        <authorList>
            <person name="Simpson A."/>
            <person name="Venkateswaran K."/>
        </authorList>
    </citation>
    <scope>NUCLEOTIDE SEQUENCE [LARGE SCALE GENOMIC DNA]</scope>
    <source>
        <strain evidence="15 16">DSM 18997</strain>
    </source>
</reference>
<keyword evidence="6" id="KW-0769">Symport</keyword>
<dbReference type="GO" id="GO:0006814">
    <property type="term" value="P:sodium ion transport"/>
    <property type="evidence" value="ECO:0007669"/>
    <property type="project" value="UniProtKB-KW"/>
</dbReference>
<comment type="subcellular location">
    <subcellularLocation>
        <location evidence="1">Cell membrane</location>
        <topology evidence="1">Multi-pass membrane protein</topology>
    </subcellularLocation>
</comment>
<feature type="transmembrane region" description="Helical" evidence="14">
    <location>
        <begin position="425"/>
        <end position="444"/>
    </location>
</feature>
<dbReference type="Proteomes" id="UP001153387">
    <property type="component" value="Unassembled WGS sequence"/>
</dbReference>
<feature type="transmembrane region" description="Helical" evidence="14">
    <location>
        <begin position="450"/>
        <end position="467"/>
    </location>
</feature>
<feature type="transmembrane region" description="Helical" evidence="14">
    <location>
        <begin position="50"/>
        <end position="69"/>
    </location>
</feature>
<evidence type="ECO:0000256" key="1">
    <source>
        <dbReference type="ARBA" id="ARBA00004651"/>
    </source>
</evidence>
<evidence type="ECO:0000313" key="15">
    <source>
        <dbReference type="EMBL" id="MDG0794217.1"/>
    </source>
</evidence>
<evidence type="ECO:0000256" key="6">
    <source>
        <dbReference type="ARBA" id="ARBA00022847"/>
    </source>
</evidence>
<dbReference type="Pfam" id="PF00474">
    <property type="entry name" value="SSF"/>
    <property type="match status" value="1"/>
</dbReference>
<dbReference type="AlphaFoldDB" id="A0A9X4KL45"/>
<evidence type="ECO:0000256" key="11">
    <source>
        <dbReference type="ARBA" id="ARBA00023201"/>
    </source>
</evidence>
<evidence type="ECO:0000256" key="13">
    <source>
        <dbReference type="RuleBase" id="RU362091"/>
    </source>
</evidence>
<comment type="catalytic activity">
    <reaction evidence="12">
        <text>L-proline(in) + Na(+)(in) = L-proline(out) + Na(+)(out)</text>
        <dbReference type="Rhea" id="RHEA:28967"/>
        <dbReference type="ChEBI" id="CHEBI:29101"/>
        <dbReference type="ChEBI" id="CHEBI:60039"/>
    </reaction>
</comment>